<evidence type="ECO:0000259" key="2">
    <source>
        <dbReference type="Pfam" id="PF24532"/>
    </source>
</evidence>
<keyword evidence="4" id="KW-1185">Reference proteome</keyword>
<keyword evidence="1" id="KW-0732">Signal</keyword>
<feature type="domain" description="Fibulin-2" evidence="2">
    <location>
        <begin position="109"/>
        <end position="133"/>
    </location>
</feature>
<evidence type="ECO:0000313" key="4">
    <source>
        <dbReference type="Proteomes" id="UP000314983"/>
    </source>
</evidence>
<reference evidence="3" key="2">
    <citation type="submission" date="2025-08" db="UniProtKB">
        <authorList>
            <consortium name="Ensembl"/>
        </authorList>
    </citation>
    <scope>IDENTIFICATION</scope>
</reference>
<feature type="chain" id="PRO_5044320979" description="Fibulin-2 domain-containing protein" evidence="1">
    <location>
        <begin position="32"/>
        <end position="199"/>
    </location>
</feature>
<dbReference type="InterPro" id="IPR056612">
    <property type="entry name" value="FIBL-2_dom"/>
</dbReference>
<dbReference type="AlphaFoldDB" id="A0AAY5F037"/>
<reference evidence="3 4" key="1">
    <citation type="submission" date="2020-05" db="EMBL/GenBank/DDBJ databases">
        <title>Electrophorus electricus (electric eel) genome, fEleEle1, primary haplotype.</title>
        <authorList>
            <person name="Myers G."/>
            <person name="Meyer A."/>
            <person name="Fedrigo O."/>
            <person name="Formenti G."/>
            <person name="Rhie A."/>
            <person name="Tracey A."/>
            <person name="Sims Y."/>
            <person name="Jarvis E.D."/>
        </authorList>
    </citation>
    <scope>NUCLEOTIDE SEQUENCE [LARGE SCALE GENOMIC DNA]</scope>
</reference>
<organism evidence="3 4">
    <name type="scientific">Electrophorus electricus</name>
    <name type="common">Electric eel</name>
    <name type="synonym">Gymnotus electricus</name>
    <dbReference type="NCBI Taxonomy" id="8005"/>
    <lineage>
        <taxon>Eukaryota</taxon>
        <taxon>Metazoa</taxon>
        <taxon>Chordata</taxon>
        <taxon>Craniata</taxon>
        <taxon>Vertebrata</taxon>
        <taxon>Euteleostomi</taxon>
        <taxon>Actinopterygii</taxon>
        <taxon>Neopterygii</taxon>
        <taxon>Teleostei</taxon>
        <taxon>Ostariophysi</taxon>
        <taxon>Gymnotiformes</taxon>
        <taxon>Gymnotoidei</taxon>
        <taxon>Gymnotidae</taxon>
        <taxon>Electrophorus</taxon>
    </lineage>
</organism>
<sequence length="199" mass="21756">YIALSLSLSLFISLSLSILLCSSLSLSLSKAQPRPSKVSARLTRKRLVRMDLLRLLLLLCISGCLCQQDCTGVDCPVLHNCIEQLLETNVCCPTCLQIGCSCEGYQYYDYFGSTECSCPQGGGRIGCHFIPCPELPANCIEVLEPTDGCAQCKRIGCTHMAGIGEHKYSTTHLPVEHILLALPRQINTIPRATKHPCIV</sequence>
<reference evidence="3" key="3">
    <citation type="submission" date="2025-09" db="UniProtKB">
        <authorList>
            <consortium name="Ensembl"/>
        </authorList>
    </citation>
    <scope>IDENTIFICATION</scope>
</reference>
<dbReference type="Proteomes" id="UP000314983">
    <property type="component" value="Chromosome 20"/>
</dbReference>
<accession>A0AAY5F037</accession>
<name>A0AAY5F037_ELEEL</name>
<evidence type="ECO:0000313" key="3">
    <source>
        <dbReference type="Ensembl" id="ENSEEEP00000062398.1"/>
    </source>
</evidence>
<evidence type="ECO:0000256" key="1">
    <source>
        <dbReference type="SAM" id="SignalP"/>
    </source>
</evidence>
<protein>
    <recommendedName>
        <fullName evidence="2">Fibulin-2 domain-containing protein</fullName>
    </recommendedName>
</protein>
<feature type="signal peptide" evidence="1">
    <location>
        <begin position="1"/>
        <end position="31"/>
    </location>
</feature>
<dbReference type="Ensembl" id="ENSEEET00000063772.1">
    <property type="protein sequence ID" value="ENSEEEP00000062398.1"/>
    <property type="gene ID" value="ENSEEEG00000027252.1"/>
</dbReference>
<dbReference type="Pfam" id="PF24532">
    <property type="entry name" value="FIBL-2"/>
    <property type="match status" value="1"/>
</dbReference>
<proteinExistence type="predicted"/>